<dbReference type="AlphaFoldDB" id="A0A8H6I2N1"/>
<comment type="caution">
    <text evidence="1">The sequence shown here is derived from an EMBL/GenBank/DDBJ whole genome shotgun (WGS) entry which is preliminary data.</text>
</comment>
<reference evidence="1 2" key="1">
    <citation type="submission" date="2020-07" db="EMBL/GenBank/DDBJ databases">
        <title>Comparative genomics of pyrophilous fungi reveals a link between fire events and developmental genes.</title>
        <authorList>
            <consortium name="DOE Joint Genome Institute"/>
            <person name="Steindorff A.S."/>
            <person name="Carver A."/>
            <person name="Calhoun S."/>
            <person name="Stillman K."/>
            <person name="Liu H."/>
            <person name="Lipzen A."/>
            <person name="Pangilinan J."/>
            <person name="Labutti K."/>
            <person name="Bruns T.D."/>
            <person name="Grigoriev I.V."/>
        </authorList>
    </citation>
    <scope>NUCLEOTIDE SEQUENCE [LARGE SCALE GENOMIC DNA]</scope>
    <source>
        <strain evidence="1 2">CBS 144469</strain>
    </source>
</reference>
<evidence type="ECO:0000313" key="2">
    <source>
        <dbReference type="Proteomes" id="UP000521943"/>
    </source>
</evidence>
<keyword evidence="2" id="KW-1185">Reference proteome</keyword>
<name>A0A8H6I2N1_9AGAR</name>
<protein>
    <submittedName>
        <fullName evidence="1">Uncharacterized protein</fullName>
    </submittedName>
</protein>
<accession>A0A8H6I2N1</accession>
<proteinExistence type="predicted"/>
<sequence>MRTPLGIECLAIPSDELAFQLASHPGPWGTSTGFISISYIGFSSWHHWDNIDRSLLINDSLDVLSKQYDFSHLRHVQVNTDTLRVDRYRRLFGHLPRLANVSFDNCPMTMDAFRLLDPLVNNAKNGGSHPAGIAHFPSLKHLLFAKVTFCSENEISDIVHLIEVLHSRQAEGYPVHSLWFKKCVNFGEADAKLVTDAFPLLHVKITK</sequence>
<organism evidence="1 2">
    <name type="scientific">Ephemerocybe angulata</name>
    <dbReference type="NCBI Taxonomy" id="980116"/>
    <lineage>
        <taxon>Eukaryota</taxon>
        <taxon>Fungi</taxon>
        <taxon>Dikarya</taxon>
        <taxon>Basidiomycota</taxon>
        <taxon>Agaricomycotina</taxon>
        <taxon>Agaricomycetes</taxon>
        <taxon>Agaricomycetidae</taxon>
        <taxon>Agaricales</taxon>
        <taxon>Agaricineae</taxon>
        <taxon>Psathyrellaceae</taxon>
        <taxon>Ephemerocybe</taxon>
    </lineage>
</organism>
<evidence type="ECO:0000313" key="1">
    <source>
        <dbReference type="EMBL" id="KAF6756787.1"/>
    </source>
</evidence>
<gene>
    <name evidence="1" type="ORF">DFP72DRAFT_1066175</name>
</gene>
<dbReference type="EMBL" id="JACGCI010000024">
    <property type="protein sequence ID" value="KAF6756787.1"/>
    <property type="molecule type" value="Genomic_DNA"/>
</dbReference>
<dbReference type="Proteomes" id="UP000521943">
    <property type="component" value="Unassembled WGS sequence"/>
</dbReference>